<feature type="region of interest" description="Disordered" evidence="1">
    <location>
        <begin position="38"/>
        <end position="232"/>
    </location>
</feature>
<accession>A0A165C783</accession>
<feature type="compositionally biased region" description="Low complexity" evidence="1">
    <location>
        <begin position="509"/>
        <end position="531"/>
    </location>
</feature>
<evidence type="ECO:0000256" key="1">
    <source>
        <dbReference type="SAM" id="MobiDB-lite"/>
    </source>
</evidence>
<dbReference type="Proteomes" id="UP000077266">
    <property type="component" value="Unassembled WGS sequence"/>
</dbReference>
<organism evidence="2 3">
    <name type="scientific">Exidia glandulosa HHB12029</name>
    <dbReference type="NCBI Taxonomy" id="1314781"/>
    <lineage>
        <taxon>Eukaryota</taxon>
        <taxon>Fungi</taxon>
        <taxon>Dikarya</taxon>
        <taxon>Basidiomycota</taxon>
        <taxon>Agaricomycotina</taxon>
        <taxon>Agaricomycetes</taxon>
        <taxon>Auriculariales</taxon>
        <taxon>Exidiaceae</taxon>
        <taxon>Exidia</taxon>
    </lineage>
</organism>
<feature type="region of interest" description="Disordered" evidence="1">
    <location>
        <begin position="627"/>
        <end position="647"/>
    </location>
</feature>
<keyword evidence="3" id="KW-1185">Reference proteome</keyword>
<reference evidence="2 3" key="1">
    <citation type="journal article" date="2016" name="Mol. Biol. Evol.">
        <title>Comparative Genomics of Early-Diverging Mushroom-Forming Fungi Provides Insights into the Origins of Lignocellulose Decay Capabilities.</title>
        <authorList>
            <person name="Nagy L.G."/>
            <person name="Riley R."/>
            <person name="Tritt A."/>
            <person name="Adam C."/>
            <person name="Daum C."/>
            <person name="Floudas D."/>
            <person name="Sun H."/>
            <person name="Yadav J.S."/>
            <person name="Pangilinan J."/>
            <person name="Larsson K.H."/>
            <person name="Matsuura K."/>
            <person name="Barry K."/>
            <person name="Labutti K."/>
            <person name="Kuo R."/>
            <person name="Ohm R.A."/>
            <person name="Bhattacharya S.S."/>
            <person name="Shirouzu T."/>
            <person name="Yoshinaga Y."/>
            <person name="Martin F.M."/>
            <person name="Grigoriev I.V."/>
            <person name="Hibbett D.S."/>
        </authorList>
    </citation>
    <scope>NUCLEOTIDE SEQUENCE [LARGE SCALE GENOMIC DNA]</scope>
    <source>
        <strain evidence="2 3">HHB12029</strain>
    </source>
</reference>
<feature type="compositionally biased region" description="Basic and acidic residues" evidence="1">
    <location>
        <begin position="532"/>
        <end position="544"/>
    </location>
</feature>
<evidence type="ECO:0000313" key="2">
    <source>
        <dbReference type="EMBL" id="KZV81945.1"/>
    </source>
</evidence>
<feature type="region of interest" description="Disordered" evidence="1">
    <location>
        <begin position="496"/>
        <end position="544"/>
    </location>
</feature>
<feature type="region of interest" description="Disordered" evidence="1">
    <location>
        <begin position="718"/>
        <end position="748"/>
    </location>
</feature>
<feature type="compositionally biased region" description="Polar residues" evidence="1">
    <location>
        <begin position="349"/>
        <end position="360"/>
    </location>
</feature>
<feature type="compositionally biased region" description="Polar residues" evidence="1">
    <location>
        <begin position="222"/>
        <end position="232"/>
    </location>
</feature>
<evidence type="ECO:0000313" key="3">
    <source>
        <dbReference type="Proteomes" id="UP000077266"/>
    </source>
</evidence>
<sequence length="748" mass="79445">MSSPENCFCGRPRSGDSAWFCSDDCARQDSLNTLLGIPSSPNVNSLPRVAPPPPEPVVAPSPTRSERASSSAAWKSHYRAVEAQRAAVRRSDVMERVRSGSSRPEPGQSISVTSQVPDPGLLVLQTKTRAKQAPAPAHDRKSSLSSSASRASTLFSNPATSHSSGSSVAPRSPHMIPSRDKAGIVEDEDDAWATCLDEWGGMEDASSFDGDNSPRKPHHQKQQLSARQMSAMQQRTVAELFEEIARARELSPWASKESSSASDLLDVDVSVESETDLDPLNDDALAPFMAVQPPKSVPRPATAPALPERSPPSAAPVQVSLPIKPLTAVSSHVAPKQAAIVRELHLRPAQSSNTIPSSTYAPPHPPNTVPRAARNSRSALDLRGAMSALPLRRQAVKAPAAPSTRPDALSFLPANDKAAASAFQPDKARSSLLRLPLSLGRGLSRAGGKLRSRMSTLPLARPDLSASEPPRVPAHAAPILEPSPSAAILEMDIAAQSPTPSARSRHASSPRPRTAPSSSPGASSSSTFGSRPTRDSRVRTKSFHEADGSVLGDANASYLLLRVPKMPPRAGAFPSTPSPFRSPATDFPPSPTSSQPSSRRESTASRLSVSVADLTLARPCLDSSPTIEFYRDRPLPPTPSPTKERGGMLHPGQVLAMRAQSQTTLRPLRRAESQSTVMPRIVVHPYAAGVSEESSADESDGDADAAIDVLRRLRTNAPRHHGQGHGLGLGLSHGHHQQRPPRGVVDSL</sequence>
<feature type="region of interest" description="Disordered" evidence="1">
    <location>
        <begin position="570"/>
        <end position="607"/>
    </location>
</feature>
<feature type="compositionally biased region" description="Basic and acidic residues" evidence="1">
    <location>
        <begin position="89"/>
        <end position="98"/>
    </location>
</feature>
<gene>
    <name evidence="2" type="ORF">EXIGLDRAFT_779131</name>
</gene>
<dbReference type="InParanoid" id="A0A165C783"/>
<dbReference type="OrthoDB" id="3270792at2759"/>
<name>A0A165C783_EXIGL</name>
<feature type="region of interest" description="Disordered" evidence="1">
    <location>
        <begin position="442"/>
        <end position="478"/>
    </location>
</feature>
<feature type="compositionally biased region" description="Low complexity" evidence="1">
    <location>
        <begin position="143"/>
        <end position="156"/>
    </location>
</feature>
<feature type="region of interest" description="Disordered" evidence="1">
    <location>
        <begin position="349"/>
        <end position="372"/>
    </location>
</feature>
<feature type="region of interest" description="Disordered" evidence="1">
    <location>
        <begin position="291"/>
        <end position="317"/>
    </location>
</feature>
<protein>
    <submittedName>
        <fullName evidence="2">Uncharacterized protein</fullName>
    </submittedName>
</protein>
<proteinExistence type="predicted"/>
<dbReference type="EMBL" id="KV426355">
    <property type="protein sequence ID" value="KZV81945.1"/>
    <property type="molecule type" value="Genomic_DNA"/>
</dbReference>
<feature type="compositionally biased region" description="Pro residues" evidence="1">
    <location>
        <begin position="49"/>
        <end position="59"/>
    </location>
</feature>
<feature type="compositionally biased region" description="Polar residues" evidence="1">
    <location>
        <begin position="157"/>
        <end position="169"/>
    </location>
</feature>
<dbReference type="AlphaFoldDB" id="A0A165C783"/>